<dbReference type="GO" id="GO:0000139">
    <property type="term" value="C:Golgi membrane"/>
    <property type="evidence" value="ECO:0007669"/>
    <property type="project" value="UniProtKB-SubCell"/>
</dbReference>
<evidence type="ECO:0000256" key="22">
    <source>
        <dbReference type="SAM" id="Phobius"/>
    </source>
</evidence>
<evidence type="ECO:0000256" key="19">
    <source>
        <dbReference type="ARBA" id="ARBA00042865"/>
    </source>
</evidence>
<comment type="caution">
    <text evidence="24">The sequence shown here is derived from an EMBL/GenBank/DDBJ whole genome shotgun (WGS) entry which is preliminary data.</text>
</comment>
<dbReference type="UniPathway" id="UPA00756"/>
<evidence type="ECO:0000256" key="8">
    <source>
        <dbReference type="ARBA" id="ARBA00022676"/>
    </source>
</evidence>
<dbReference type="Pfam" id="PF02485">
    <property type="entry name" value="Branch"/>
    <property type="match status" value="1"/>
</dbReference>
<evidence type="ECO:0000256" key="5">
    <source>
        <dbReference type="ARBA" id="ARBA00007033"/>
    </source>
</evidence>
<dbReference type="InterPro" id="IPR003406">
    <property type="entry name" value="Glyco_trans_14"/>
</dbReference>
<evidence type="ECO:0000256" key="10">
    <source>
        <dbReference type="ARBA" id="ARBA00022692"/>
    </source>
</evidence>
<evidence type="ECO:0000256" key="6">
    <source>
        <dbReference type="ARBA" id="ARBA00010195"/>
    </source>
</evidence>
<evidence type="ECO:0000256" key="4">
    <source>
        <dbReference type="ARBA" id="ARBA00005093"/>
    </source>
</evidence>
<evidence type="ECO:0000313" key="24">
    <source>
        <dbReference type="EMBL" id="TPX32471.1"/>
    </source>
</evidence>
<dbReference type="InterPro" id="IPR043538">
    <property type="entry name" value="XYLT"/>
</dbReference>
<keyword evidence="8" id="KW-0328">Glycosyltransferase</keyword>
<evidence type="ECO:0000256" key="18">
    <source>
        <dbReference type="ARBA" id="ARBA00023180"/>
    </source>
</evidence>
<evidence type="ECO:0000259" key="23">
    <source>
        <dbReference type="Pfam" id="PF03407"/>
    </source>
</evidence>
<feature type="region of interest" description="Disordered" evidence="21">
    <location>
        <begin position="774"/>
        <end position="840"/>
    </location>
</feature>
<feature type="transmembrane region" description="Helical" evidence="22">
    <location>
        <begin position="1326"/>
        <end position="1354"/>
    </location>
</feature>
<evidence type="ECO:0000256" key="9">
    <source>
        <dbReference type="ARBA" id="ARBA00022679"/>
    </source>
</evidence>
<accession>A0A507BZB1</accession>
<feature type="transmembrane region" description="Helical" evidence="22">
    <location>
        <begin position="956"/>
        <end position="980"/>
    </location>
</feature>
<proteinExistence type="inferred from homology"/>
<dbReference type="Pfam" id="PF03407">
    <property type="entry name" value="Nucleotid_trans"/>
    <property type="match status" value="1"/>
</dbReference>
<dbReference type="EC" id="2.4.2.26" evidence="7"/>
<comment type="catalytic activity">
    <reaction evidence="20">
        <text>UDP-alpha-D-xylose + L-seryl-[protein] = 3-O-(beta-D-xylosyl)-L-seryl-[protein] + UDP + H(+)</text>
        <dbReference type="Rhea" id="RHEA:50192"/>
        <dbReference type="Rhea" id="RHEA-COMP:9863"/>
        <dbReference type="Rhea" id="RHEA-COMP:12567"/>
        <dbReference type="ChEBI" id="CHEBI:15378"/>
        <dbReference type="ChEBI" id="CHEBI:29999"/>
        <dbReference type="ChEBI" id="CHEBI:57632"/>
        <dbReference type="ChEBI" id="CHEBI:58223"/>
        <dbReference type="ChEBI" id="CHEBI:132085"/>
        <dbReference type="EC" id="2.4.2.26"/>
    </reaction>
</comment>
<dbReference type="OrthoDB" id="2019572at2759"/>
<dbReference type="PANTHER" id="PTHR46025:SF3">
    <property type="entry name" value="XYLOSYLTRANSFERASE OXT"/>
    <property type="match status" value="1"/>
</dbReference>
<keyword evidence="14 22" id="KW-1133">Transmembrane helix</keyword>
<dbReference type="STRING" id="1806994.A0A507BZB1"/>
<name>A0A507BZB1_9FUNG</name>
<dbReference type="Proteomes" id="UP000319731">
    <property type="component" value="Unassembled WGS sequence"/>
</dbReference>
<keyword evidence="17" id="KW-1015">Disulfide bond</keyword>
<dbReference type="SUPFAM" id="SSF53448">
    <property type="entry name" value="Nucleotide-diphospho-sugar transferases"/>
    <property type="match status" value="1"/>
</dbReference>
<feature type="domain" description="Nucleotide-diphospho-sugar transferase" evidence="23">
    <location>
        <begin position="511"/>
        <end position="723"/>
    </location>
</feature>
<evidence type="ECO:0000256" key="1">
    <source>
        <dbReference type="ARBA" id="ARBA00004323"/>
    </source>
</evidence>
<feature type="compositionally biased region" description="Basic and acidic residues" evidence="21">
    <location>
        <begin position="788"/>
        <end position="797"/>
    </location>
</feature>
<evidence type="ECO:0000256" key="11">
    <source>
        <dbReference type="ARBA" id="ARBA00022723"/>
    </source>
</evidence>
<feature type="transmembrane region" description="Helical" evidence="22">
    <location>
        <begin position="986"/>
        <end position="1006"/>
    </location>
</feature>
<evidence type="ECO:0000256" key="13">
    <source>
        <dbReference type="ARBA" id="ARBA00022968"/>
    </source>
</evidence>
<dbReference type="InterPro" id="IPR005069">
    <property type="entry name" value="Nucl-diP-sugar_transferase"/>
</dbReference>
<evidence type="ECO:0000256" key="3">
    <source>
        <dbReference type="ARBA" id="ARBA00004840"/>
    </source>
</evidence>
<evidence type="ECO:0000256" key="21">
    <source>
        <dbReference type="SAM" id="MobiDB-lite"/>
    </source>
</evidence>
<evidence type="ECO:0000256" key="15">
    <source>
        <dbReference type="ARBA" id="ARBA00023034"/>
    </source>
</evidence>
<dbReference type="GO" id="GO:0015012">
    <property type="term" value="P:heparan sulfate proteoglycan biosynthetic process"/>
    <property type="evidence" value="ECO:0007669"/>
    <property type="project" value="UniProtKB-UniPathway"/>
</dbReference>
<feature type="transmembrane region" description="Helical" evidence="22">
    <location>
        <begin position="926"/>
        <end position="944"/>
    </location>
</feature>
<protein>
    <recommendedName>
        <fullName evidence="7">protein xylosyltransferase</fullName>
        <ecNumber evidence="7">2.4.2.26</ecNumber>
    </recommendedName>
    <alternativeName>
        <fullName evidence="19">Peptide O-xylosyltransferase</fullName>
    </alternativeName>
</protein>
<reference evidence="24 25" key="1">
    <citation type="journal article" date="2019" name="Sci. Rep.">
        <title>Comparative genomics of chytrid fungi reveal insights into the obligate biotrophic and pathogenic lifestyle of Synchytrium endobioticum.</title>
        <authorList>
            <person name="van de Vossenberg B.T.L.H."/>
            <person name="Warris S."/>
            <person name="Nguyen H.D.T."/>
            <person name="van Gent-Pelzer M.P.E."/>
            <person name="Joly D.L."/>
            <person name="van de Geest H.C."/>
            <person name="Bonants P.J.M."/>
            <person name="Smith D.S."/>
            <person name="Levesque C.A."/>
            <person name="van der Lee T.A.J."/>
        </authorList>
    </citation>
    <scope>NUCLEOTIDE SEQUENCE [LARGE SCALE GENOMIC DNA]</scope>
    <source>
        <strain evidence="24 25">JEL517</strain>
    </source>
</reference>
<comment type="subcellular location">
    <subcellularLocation>
        <location evidence="2">Endoplasmic reticulum membrane</location>
        <topology evidence="2">Single-pass type II membrane protein</topology>
    </subcellularLocation>
    <subcellularLocation>
        <location evidence="1">Golgi apparatus membrane</location>
        <topology evidence="1">Single-pass type II membrane protein</topology>
    </subcellularLocation>
</comment>
<keyword evidence="9" id="KW-0808">Transferase</keyword>
<keyword evidence="25" id="KW-1185">Reference proteome</keyword>
<dbReference type="GO" id="GO:0046872">
    <property type="term" value="F:metal ion binding"/>
    <property type="evidence" value="ECO:0007669"/>
    <property type="project" value="UniProtKB-KW"/>
</dbReference>
<evidence type="ECO:0000256" key="17">
    <source>
        <dbReference type="ARBA" id="ARBA00023157"/>
    </source>
</evidence>
<dbReference type="PANTHER" id="PTHR46025">
    <property type="entry name" value="XYLOSYLTRANSFERASE OXT"/>
    <property type="match status" value="1"/>
</dbReference>
<dbReference type="GeneID" id="42005708"/>
<evidence type="ECO:0000256" key="2">
    <source>
        <dbReference type="ARBA" id="ARBA00004648"/>
    </source>
</evidence>
<comment type="pathway">
    <text evidence="4">Glycan metabolism; heparan sulfate biosynthesis.</text>
</comment>
<dbReference type="GO" id="GO:0030158">
    <property type="term" value="F:protein xylosyltransferase activity"/>
    <property type="evidence" value="ECO:0007669"/>
    <property type="project" value="UniProtKB-EC"/>
</dbReference>
<evidence type="ECO:0000313" key="25">
    <source>
        <dbReference type="Proteomes" id="UP000319731"/>
    </source>
</evidence>
<evidence type="ECO:0000256" key="20">
    <source>
        <dbReference type="ARBA" id="ARBA00047847"/>
    </source>
</evidence>
<dbReference type="GO" id="GO:0050650">
    <property type="term" value="P:chondroitin sulfate proteoglycan biosynthetic process"/>
    <property type="evidence" value="ECO:0007669"/>
    <property type="project" value="TreeGrafter"/>
</dbReference>
<comment type="pathway">
    <text evidence="3">Glycan metabolism; chondroitin sulfate biosynthesis.</text>
</comment>
<gene>
    <name evidence="24" type="ORF">SmJEL517_g04483</name>
</gene>
<dbReference type="EMBL" id="QEAO01000030">
    <property type="protein sequence ID" value="TPX32471.1"/>
    <property type="molecule type" value="Genomic_DNA"/>
</dbReference>
<sequence length="1372" mass="153483">MSSRPKSRLWKDLKRLNKLIWVTFFFGILIWTLKPNRRQYDPMIDLHSLEHSSGLEITGFEYCNQLNGSRFLNVASPFGTIGKSSFPKRFDAEARKLEGLLQTGRFESESLRKLSCYLLATGRAHSNSVNLIQAFEPSTYFPMVSYKPSKLQRAKHRMAFVILAHNINQLNNLKIIIKELVSDQPHSIVMIHVDSREAELGRRLESWAEQYFLQSSRVIVNSRQIRSTWGSAQLVFATLDCFFKLLDVSEFDYIINLSANDYPLLRPDAMYANLKADERNGHRQSWIGARKAEEFADRWSKPFVFTSKDQIEPIQWHHAGKAFHHTLAFDIFKHPQWVVLSRDHVEAFRTDQRLIAWLAFCDYIFIPDEIYFGTGLMSIQEYGNNTIPISRTFAKFDPGNYHPVFVDYQRRHSLLVADPPDLNNSLVPYLMARKIYISKEAKLRKWIDYKLRDNDSSAPCDEDDVSFKETCVVKALHNLSQQGTPILVPINIASRPLAMNLHCSLRKLDGTNVLFWALDEVTHNRLLEQDLMSYHNQARFRRFPYEVTWADYEFAQFTSGKPSFLKLALKHASRGIWSIDADVVVLKDLDLLIEGDADLYVMMDMTSNQRQSRLPLVSTGVIFLRNTPGAFSILEKMIEYSPTLHDDAVALNKVMGDSSLVSVQGHDGKWLSTPKRQGSRKAVVRLLSSSAIVNGHTFNATSFDKGSVTAVHLNGVLDYKDKIPPRKPYNSIGNFKIVMEGKKEEREESPKPAPGLRQIMKKSVSGIRFTALLENATPDTQDAAPIESPERHLHWETPDAPVQARSSMPRQEGKKEKVTDVPQDASTKEPLNVKESTLKEPQNKLIMKSATISEYTSRSPSVMEYENNESMEHRRRESEAWFTPAPLATTPAHPSHTSTSNSMTYEVGGAREISETLLMKVVEMKWGFAALVVNVILIIFVKELEASVWMPMSVSTLTALAAVIWEVVLLFANVLTLLALNDAAAAYFGFRLCSKGGISFVVTGFLQVSTYKKFNFASNLSLNSTCRSLLAKISLIWISIEALKLLTPISATALRTKTNRIESGSVHCIVYEEVGAPALGVVRSEVTADYTTAVMSPQIIGAVNDGDGIVSSGFSTDVFTNCSCTPFANSTGFEVVGVPLSASSSLLSRWSAVTSPIGFGNVILHNSSVVTIYSAFSGLPICGGNSTAFVPVCRTTFSNHSQAKVYTDYMTDGTTASIAQKTVELQNITGPAITDPWLVSALTTILNGPANTINLTPTIPSVLSPLLWWTSGDLISVDPSMIEAGLETTFTILLRAGMQRTYATSGQSCIVQVNDPQSSVLSMEPYGVYVTMVFLSVQLLFSILSLCCFCHWIWSEVPIFPGIRAMREPIWL</sequence>
<keyword evidence="12" id="KW-0256">Endoplasmic reticulum</keyword>
<dbReference type="RefSeq" id="XP_031023679.1">
    <property type="nucleotide sequence ID" value="XM_031170411.1"/>
</dbReference>
<organism evidence="24 25">
    <name type="scientific">Synchytrium microbalum</name>
    <dbReference type="NCBI Taxonomy" id="1806994"/>
    <lineage>
        <taxon>Eukaryota</taxon>
        <taxon>Fungi</taxon>
        <taxon>Fungi incertae sedis</taxon>
        <taxon>Chytridiomycota</taxon>
        <taxon>Chytridiomycota incertae sedis</taxon>
        <taxon>Chytridiomycetes</taxon>
        <taxon>Synchytriales</taxon>
        <taxon>Synchytriaceae</taxon>
        <taxon>Synchytrium</taxon>
    </lineage>
</organism>
<evidence type="ECO:0000256" key="14">
    <source>
        <dbReference type="ARBA" id="ARBA00022989"/>
    </source>
</evidence>
<evidence type="ECO:0000256" key="7">
    <source>
        <dbReference type="ARBA" id="ARBA00011972"/>
    </source>
</evidence>
<dbReference type="InterPro" id="IPR029044">
    <property type="entry name" value="Nucleotide-diphossugar_trans"/>
</dbReference>
<keyword evidence="10 22" id="KW-0812">Transmembrane</keyword>
<comment type="similarity">
    <text evidence="5">Belongs to the glycosyltransferase 77 family.</text>
</comment>
<dbReference type="UniPathway" id="UPA00755"/>
<keyword evidence="18" id="KW-0325">Glycoprotein</keyword>
<comment type="similarity">
    <text evidence="6">Belongs to the glycosyltransferase 14 family. XylT subfamily.</text>
</comment>
<evidence type="ECO:0000256" key="16">
    <source>
        <dbReference type="ARBA" id="ARBA00023136"/>
    </source>
</evidence>
<evidence type="ECO:0000256" key="12">
    <source>
        <dbReference type="ARBA" id="ARBA00022824"/>
    </source>
</evidence>
<keyword evidence="15" id="KW-0333">Golgi apparatus</keyword>
<keyword evidence="11" id="KW-0479">Metal-binding</keyword>
<keyword evidence="13" id="KW-0735">Signal-anchor</keyword>
<feature type="transmembrane region" description="Helical" evidence="22">
    <location>
        <begin position="16"/>
        <end position="33"/>
    </location>
</feature>
<dbReference type="GO" id="GO:0005789">
    <property type="term" value="C:endoplasmic reticulum membrane"/>
    <property type="evidence" value="ECO:0007669"/>
    <property type="project" value="UniProtKB-SubCell"/>
</dbReference>
<keyword evidence="16 22" id="KW-0472">Membrane</keyword>